<gene>
    <name evidence="2" type="ORF">HGG79_04045</name>
</gene>
<keyword evidence="1" id="KW-0472">Membrane</keyword>
<keyword evidence="1" id="KW-0812">Transmembrane</keyword>
<protein>
    <submittedName>
        <fullName evidence="2">Uncharacterized protein</fullName>
    </submittedName>
</protein>
<accession>A0A923J146</accession>
<organism evidence="2 3">
    <name type="scientific">Clostridium tetanomorphum</name>
    <dbReference type="NCBI Taxonomy" id="1553"/>
    <lineage>
        <taxon>Bacteria</taxon>
        <taxon>Bacillati</taxon>
        <taxon>Bacillota</taxon>
        <taxon>Clostridia</taxon>
        <taxon>Eubacteriales</taxon>
        <taxon>Clostridiaceae</taxon>
        <taxon>Clostridium</taxon>
    </lineage>
</organism>
<comment type="caution">
    <text evidence="2">The sequence shown here is derived from an EMBL/GenBank/DDBJ whole genome shotgun (WGS) entry which is preliminary data.</text>
</comment>
<keyword evidence="1" id="KW-1133">Transmembrane helix</keyword>
<evidence type="ECO:0000313" key="2">
    <source>
        <dbReference type="EMBL" id="MBC2396953.1"/>
    </source>
</evidence>
<dbReference type="RefSeq" id="WP_035145285.1">
    <property type="nucleotide sequence ID" value="NZ_JAAZWO010000003.1"/>
</dbReference>
<dbReference type="AlphaFoldDB" id="A0A923J146"/>
<sequence>MKRKNNTLGKVAMITAVAGLGAYVYKKFMNKNNDNNEIIDRGVVEVEDLDDISSECAAENSVDGNKDSNCCCNSSENESSFEINLNDLKDDSKSDAEMKK</sequence>
<dbReference type="EMBL" id="JAAZWO010000003">
    <property type="protein sequence ID" value="MBC2396953.1"/>
    <property type="molecule type" value="Genomic_DNA"/>
</dbReference>
<evidence type="ECO:0000313" key="3">
    <source>
        <dbReference type="Proteomes" id="UP000563151"/>
    </source>
</evidence>
<dbReference type="Proteomes" id="UP000563151">
    <property type="component" value="Unassembled WGS sequence"/>
</dbReference>
<evidence type="ECO:0000256" key="1">
    <source>
        <dbReference type="SAM" id="Phobius"/>
    </source>
</evidence>
<feature type="transmembrane region" description="Helical" evidence="1">
    <location>
        <begin position="7"/>
        <end position="25"/>
    </location>
</feature>
<reference evidence="2 3" key="1">
    <citation type="submission" date="2020-04" db="EMBL/GenBank/DDBJ databases">
        <title>Genomic insights into acetone-butanol-ethanol (ABE) fermentation by sequencing solventogenic clostridia strains.</title>
        <authorList>
            <person name="Brown S."/>
        </authorList>
    </citation>
    <scope>NUCLEOTIDE SEQUENCE [LARGE SCALE GENOMIC DNA]</scope>
    <source>
        <strain evidence="2 3">DJ011</strain>
    </source>
</reference>
<name>A0A923J146_CLOTT</name>
<proteinExistence type="predicted"/>
<keyword evidence="3" id="KW-1185">Reference proteome</keyword>